<dbReference type="RefSeq" id="WP_036457801.1">
    <property type="nucleotide sequence ID" value="NZ_CAAHFL010000018.1"/>
</dbReference>
<reference evidence="2" key="2">
    <citation type="submission" date="2023-06" db="EMBL/GenBank/DDBJ databases">
        <authorList>
            <person name="Spilker T."/>
        </authorList>
    </citation>
    <scope>NUCLEOTIDE SEQUENCE</scope>
    <source>
        <strain evidence="2">FLAC1071</strain>
    </source>
</reference>
<evidence type="ECO:0000313" key="2">
    <source>
        <dbReference type="EMBL" id="MDM3924618.1"/>
    </source>
</evidence>
<keyword evidence="3" id="KW-1185">Reference proteome</keyword>
<keyword evidence="1" id="KW-0812">Transmembrane</keyword>
<feature type="transmembrane region" description="Helical" evidence="1">
    <location>
        <begin position="40"/>
        <end position="62"/>
    </location>
</feature>
<protein>
    <submittedName>
        <fullName evidence="2">Uncharacterized protein</fullName>
    </submittedName>
</protein>
<gene>
    <name evidence="2" type="ORF">QRB35_01090</name>
</gene>
<feature type="transmembrane region" description="Helical" evidence="1">
    <location>
        <begin position="74"/>
        <end position="96"/>
    </location>
</feature>
<comment type="caution">
    <text evidence="2">The sequence shown here is derived from an EMBL/GenBank/DDBJ whole genome shotgun (WGS) entry which is preliminary data.</text>
</comment>
<keyword evidence="1" id="KW-1133">Transmembrane helix</keyword>
<evidence type="ECO:0000313" key="3">
    <source>
        <dbReference type="Proteomes" id="UP001529272"/>
    </source>
</evidence>
<evidence type="ECO:0000256" key="1">
    <source>
        <dbReference type="SAM" id="Phobius"/>
    </source>
</evidence>
<keyword evidence="1" id="KW-0472">Membrane</keyword>
<name>A0ABT7NVE8_MYCIT</name>
<sequence>MLVDRTTFDPTNGRYGPVSFLVTLAHILVIDFATWLFMPWLILVLLAVPVLLVYVGLGAVVARAGGTTGQIGRGMFWGSLSAPLSVLIFVPIWLIAQAIGPL</sequence>
<reference evidence="2" key="1">
    <citation type="submission" date="2023-06" db="EMBL/GenBank/DDBJ databases">
        <title>Itaconate inhibition of nontuberculous mycobacteria.</title>
        <authorList>
            <person name="Breen P."/>
            <person name="Zimbric M."/>
            <person name="Caverly L."/>
        </authorList>
    </citation>
    <scope>NUCLEOTIDE SEQUENCE</scope>
    <source>
        <strain evidence="2">FLAC1071</strain>
    </source>
</reference>
<accession>A0ABT7NVE8</accession>
<feature type="transmembrane region" description="Helical" evidence="1">
    <location>
        <begin position="15"/>
        <end position="34"/>
    </location>
</feature>
<proteinExistence type="predicted"/>
<organism evidence="2 3">
    <name type="scientific">Mycobacterium intracellulare subsp. chimaera</name>
    <dbReference type="NCBI Taxonomy" id="222805"/>
    <lineage>
        <taxon>Bacteria</taxon>
        <taxon>Bacillati</taxon>
        <taxon>Actinomycetota</taxon>
        <taxon>Actinomycetes</taxon>
        <taxon>Mycobacteriales</taxon>
        <taxon>Mycobacteriaceae</taxon>
        <taxon>Mycobacterium</taxon>
        <taxon>Mycobacterium avium complex (MAC)</taxon>
    </lineage>
</organism>
<dbReference type="EMBL" id="JASZZX010000001">
    <property type="protein sequence ID" value="MDM3924618.1"/>
    <property type="molecule type" value="Genomic_DNA"/>
</dbReference>
<dbReference type="Proteomes" id="UP001529272">
    <property type="component" value="Unassembled WGS sequence"/>
</dbReference>